<evidence type="ECO:0000256" key="1">
    <source>
        <dbReference type="SAM" id="MobiDB-lite"/>
    </source>
</evidence>
<evidence type="ECO:0000313" key="2">
    <source>
        <dbReference type="EMBL" id="CUX14833.1"/>
    </source>
</evidence>
<protein>
    <recommendedName>
        <fullName evidence="4">Swt1-like HEPN domain-containing protein</fullName>
    </recommendedName>
</protein>
<dbReference type="RefSeq" id="WP_080842046.1">
    <property type="nucleotide sequence ID" value="NZ_LT009723.1"/>
</dbReference>
<proteinExistence type="predicted"/>
<gene>
    <name evidence="2" type="ORF">AGR3A_Cc190133</name>
</gene>
<evidence type="ECO:0000313" key="3">
    <source>
        <dbReference type="Proteomes" id="UP000191988"/>
    </source>
</evidence>
<dbReference type="Proteomes" id="UP000191988">
    <property type="component" value="Unassembled WGS sequence"/>
</dbReference>
<accession>A0A1S7P1Z1</accession>
<keyword evidence="3" id="KW-1185">Reference proteome</keyword>
<feature type="region of interest" description="Disordered" evidence="1">
    <location>
        <begin position="1"/>
        <end position="50"/>
    </location>
</feature>
<dbReference type="EMBL" id="FBWK01000011">
    <property type="protein sequence ID" value="CUX14833.1"/>
    <property type="molecule type" value="Genomic_DNA"/>
</dbReference>
<organism evidence="2 3">
    <name type="scientific">Agrobacterium tomkonis CFBP 6623</name>
    <dbReference type="NCBI Taxonomy" id="1183432"/>
    <lineage>
        <taxon>Bacteria</taxon>
        <taxon>Pseudomonadati</taxon>
        <taxon>Pseudomonadota</taxon>
        <taxon>Alphaproteobacteria</taxon>
        <taxon>Hyphomicrobiales</taxon>
        <taxon>Rhizobiaceae</taxon>
        <taxon>Rhizobium/Agrobacterium group</taxon>
        <taxon>Agrobacterium</taxon>
        <taxon>Agrobacterium tumefaciens complex</taxon>
    </lineage>
</organism>
<sequence>MSAEQNNVAPDGFLESRLGPEGIEETNIEEQVAERESSAPIGHDRDSTKGFDLTELADDYELSQSPVEEFLQGKLETPGARISRGLAATAARQHAIAAAMGSLRPSTQIHGLFEELEKARKSFEPLNGLYNRLDTAGLLTNYANGFAGLSASHIGISHATASALAGLKPLTINSALSEAIANARRAMDETFSPTRGIVSALREMEERNRKQQNSIIHALSSTLGNVTRTNQWMTSISGDIIGSGIRSSLSDAVEEMRTSLRALQTSIIDDRMSSLLGLGATFTDEFASTRIKMSVLAGIGAISTPQSPLRSDAYKQLFGEWRVHAGLPRSFWNDPRERTRTYEEASVDDGLIHATPSVALEIMIESGLTTGMRSDDEAVALVSVGEVSMTVRSHTTRGDAFAAISVFEQKMRAYIAQKMEGKFGPEWFKHRASNLVGKAKAARKAAMERGEKFLPLIEFTDLGELNTLILSKGNWDDVFGDVFINRDTFNLDMQRLVAVRRPTMHARPVDGVILVEMLCVMQRLSAQIVDDGEWKLEADLDF</sequence>
<feature type="compositionally biased region" description="Basic and acidic residues" evidence="1">
    <location>
        <begin position="32"/>
        <end position="49"/>
    </location>
</feature>
<reference evidence="3" key="1">
    <citation type="submission" date="2016-01" db="EMBL/GenBank/DDBJ databases">
        <authorList>
            <person name="Regsiter A."/>
            <person name="william w."/>
        </authorList>
    </citation>
    <scope>NUCLEOTIDE SEQUENCE [LARGE SCALE GENOMIC DNA]</scope>
    <source>
        <strain evidence="3">CFBP 6623</strain>
    </source>
</reference>
<evidence type="ECO:0008006" key="4">
    <source>
        <dbReference type="Google" id="ProtNLM"/>
    </source>
</evidence>
<name>A0A1S7P1Z1_9HYPH</name>
<dbReference type="AlphaFoldDB" id="A0A1S7P1Z1"/>